<keyword evidence="1" id="KW-0472">Membrane</keyword>
<keyword evidence="1" id="KW-0812">Transmembrane</keyword>
<keyword evidence="1" id="KW-1133">Transmembrane helix</keyword>
<protein>
    <submittedName>
        <fullName evidence="2">Uncharacterized protein</fullName>
    </submittedName>
</protein>
<evidence type="ECO:0000256" key="1">
    <source>
        <dbReference type="SAM" id="Phobius"/>
    </source>
</evidence>
<evidence type="ECO:0000313" key="2">
    <source>
        <dbReference type="EMBL" id="DAE14960.1"/>
    </source>
</evidence>
<accession>A0A8S5Q7D3</accession>
<sequence length="193" mass="22477">MNVFLYAVIPGFILAWWYGAIKALTQRTPETIGDFVFLFVVFIVMPVGYGYFLWKRKQPNKTRQANLEALVNDLCDFARSDNYVYVYVDLSRDPYACSSLYFKTADGNSVNYYFNQHGYAAIRVERIFDVFDALGDRLNGYVIRNYSEFCKSGFYSDDPDNVYLLLGEAAAVERKKREIYENSNMNHKKLKQI</sequence>
<name>A0A8S5Q7D3_9CAUD</name>
<feature type="transmembrane region" description="Helical" evidence="1">
    <location>
        <begin position="35"/>
        <end position="54"/>
    </location>
</feature>
<reference evidence="2" key="1">
    <citation type="journal article" date="2021" name="Proc. Natl. Acad. Sci. U.S.A.">
        <title>A Catalog of Tens of Thousands of Viruses from Human Metagenomes Reveals Hidden Associations with Chronic Diseases.</title>
        <authorList>
            <person name="Tisza M.J."/>
            <person name="Buck C.B."/>
        </authorList>
    </citation>
    <scope>NUCLEOTIDE SEQUENCE</scope>
    <source>
        <strain evidence="2">Ctf8W5</strain>
    </source>
</reference>
<organism evidence="2">
    <name type="scientific">Siphoviridae sp. ctf8W5</name>
    <dbReference type="NCBI Taxonomy" id="2825595"/>
    <lineage>
        <taxon>Viruses</taxon>
        <taxon>Duplodnaviria</taxon>
        <taxon>Heunggongvirae</taxon>
        <taxon>Uroviricota</taxon>
        <taxon>Caudoviricetes</taxon>
    </lineage>
</organism>
<dbReference type="EMBL" id="BK015597">
    <property type="protein sequence ID" value="DAE14960.1"/>
    <property type="molecule type" value="Genomic_DNA"/>
</dbReference>
<proteinExistence type="predicted"/>